<feature type="compositionally biased region" description="Acidic residues" evidence="4">
    <location>
        <begin position="1768"/>
        <end position="1778"/>
    </location>
</feature>
<dbReference type="GO" id="GO:0006869">
    <property type="term" value="P:lipid transport"/>
    <property type="evidence" value="ECO:0007669"/>
    <property type="project" value="UniProtKB-KW"/>
</dbReference>
<feature type="domain" description="Vacuolar protein sorting-associated protein 13 VPS13 adaptor binding" evidence="7">
    <location>
        <begin position="3013"/>
        <end position="3394"/>
    </location>
</feature>
<evidence type="ECO:0000313" key="9">
    <source>
        <dbReference type="Proteomes" id="UP001549921"/>
    </source>
</evidence>
<evidence type="ECO:0000259" key="5">
    <source>
        <dbReference type="Pfam" id="PF12624"/>
    </source>
</evidence>
<feature type="region of interest" description="Disordered" evidence="4">
    <location>
        <begin position="978"/>
        <end position="997"/>
    </location>
</feature>
<protein>
    <recommendedName>
        <fullName evidence="10">Vacuolar protein sorting-associated protein 13D</fullName>
    </recommendedName>
</protein>
<feature type="compositionally biased region" description="Polar residues" evidence="4">
    <location>
        <begin position="2354"/>
        <end position="2374"/>
    </location>
</feature>
<feature type="region of interest" description="Disordered" evidence="4">
    <location>
        <begin position="2616"/>
        <end position="2636"/>
    </location>
</feature>
<keyword evidence="3" id="KW-0445">Lipid transport</keyword>
<proteinExistence type="inferred from homology"/>
<feature type="region of interest" description="Disordered" evidence="4">
    <location>
        <begin position="1590"/>
        <end position="1617"/>
    </location>
</feature>
<keyword evidence="2" id="KW-0813">Transport</keyword>
<dbReference type="InterPro" id="IPR026854">
    <property type="entry name" value="VPS13_N"/>
</dbReference>
<feature type="region of interest" description="Disordered" evidence="4">
    <location>
        <begin position="1754"/>
        <end position="1784"/>
    </location>
</feature>
<comment type="caution">
    <text evidence="8">The sequence shown here is derived from an EMBL/GenBank/DDBJ whole genome shotgun (WGS) entry which is preliminary data.</text>
</comment>
<feature type="compositionally biased region" description="Basic and acidic residues" evidence="4">
    <location>
        <begin position="1852"/>
        <end position="1862"/>
    </location>
</feature>
<feature type="region of interest" description="Disordered" evidence="4">
    <location>
        <begin position="2337"/>
        <end position="2376"/>
    </location>
</feature>
<sequence>MLEGLVAWVLNNYLGKYVENLNTDQLSVALLSGKVELENLPLKKDALRHLGLPVEVKSGFIGKVQLQVPVRQIRSAPWIIVIEKLYVVAAPVNLDEWDSEVEAHIAHERKVALLDALEAQWRAEHEASDAGYYATSYSSWLSYGTGLLANIVENLQLKLFDVHIRYEDAITCAPRAFACGLTVEALTAESCDANWKRGFTLLTDADGCSFKLLELQTLAVYWDPVAVPGGMLAECAISELTDRMSQTWHGSHRYLVQPASARARVRRERTEQPLRSRTRPRLAAHLTLDAVTLDLTDVQYDGAVGCVLGLERIARVREFRALRPHAPVAGHARDWWLYALSCHIPEHAWTDPKPTWESCLEQARKTKQYVEVCLFILSNPAAALPPERKQLKDDFEWRTPLHILKPLREVAMRKVPKLTPASTPDKPGGSGRSMLVHWFPQWWGWYGAADAPAPPAAMAAPAPQAPPAPAPDLEEEILDVLADSIENNTLLKRDTVFGQFEFELNKGSLNLRTETEDDSSEGSGVELQFSAVRVCVESRPRAGSHALHLQLGSLCLRERITPDTLFPVLIAPQGMIREGLSAMSASAGGSWYRAAPPAPAQEPLFQLSYEKKPFGVNADYKLWVKSASLEVVYCAAAARWAQQFVSAPWAGSSPYAHVRQHTRATLTKHWAHMMRAHPGERRSWQVELDISAPQILFVEGLCSRDACVLVVDFGRLRLANHADPVAAPAPPQVDGEWTMFMTPCSTPPGSLLSPGSPPEPQPHHQPLDAAHLHTRLYDRYKIELSDLQILVGRARDNWKYAHTKPTSTLHLLDRFSISLQAERRVVATNDPQYPTATLCGSLPALQVHLSEHKLAAVRAVLNAPVAGSGARAGAAEEEEDSEASEADQSTAAQQNATLFLLQFAIEQMSLEVQSRGRSIAEVQVCGVRCSLAARPADLSLALSVHSLLLVDALQTYGPDFELLVASHKHLGMDTASGSILGSEPTSPTSLTSPASPLGRALAPPHPHALHHALDSLHRATNPGAAAASNPYPDLDRTSPLPNWSAGSSWSIGSMFGSASAFGHNSGWGSAGPAWGTGGAGWGTGGAGWGTGGTGWGAGGPGWAAPGIVDSEALIAVELCFVKGEGDSEDLHIANILFNNLDIIANQETIVELIGFAQPTSSTGCPPPPSQRAKRSRLKSVRTEITFDFHRLGVLLLRAAVLDGALVARKIATATIAEAKIQATLDASSIEVGGSLGGVQVVSLCEGAGVHSCVASAGRLPQPHAHAHAHAFAPPHPDEKALFFTISRKVLPASDDDAPVVEAMVQVRVARVWYTHSGALLRELRSCLTEFKRYLADLARSIRAAAADMALGLVHPRGESLYANPKLSQSMEGVSPRRRTISVGYSLDEPPEIRSERILLSVSVELESPVVVLPRAANSTQVLVAHLGRMSLANKPGPPSRTTYRVRVRDISLATLDVGERLKSLSLTAENMSQIYDVSSGQPVLHNTALQVAVSYCEGEDVSHQCEVSGAVVGGLHVTARREQYEQVLDTVRWVTTAHHRPPQDARAGPPADRGVTYAQVPCVVAGAGALLEPAVPTLQLDPALRAAALAAPPPAADTPADSAHASPTPHHAHERRRRTHLAVHFEVCRLSVELRADLGAGERSLVELAAREFALHYRAAHAHETTLQVSLHSITMEDLTKEPGSKHRLLMVSHQPQMPPKAVFVSKSCPDFVTEYPLDDGSSVSSLYYLRANSCSLPSELNVLDKVLRRNKRDSKCGVTPPCSPECAPEDAGGEEGEGERARQSLAPEDNLVWVSVHTRDPQHPLFEEKYDKITKLTKVEFNCLNLVVSADSWVAVLDFFGVAGDDLPEEDTSKDTHKDTTDAATTSNASPAQPPEVGSTQTEISVRSLSVVVVRGADEWCRARVSRVWLQATTNPPATSHPPAATRELRGRLGALRLTDLSPRHALWSNRFRTHADHALTFHYQRLSSTEAAMAGYECSLQVDVGPATYVHTKRLVHEMHAIARDFSMLRRVILQARRKVSTSTGGEGRTSLRKLSVRCTSPVIVLPVSPRSRSALAVQLAVLHLDNRFQKSGDPGTVSTVPDGYTGEPEVLDVRSARLEGASLWCACAAGAWRVAKRGAPLLTAPKHLTFTIEQNITQRSRAVPDMTIQGTLTTLQCALDPAQYRLVRGVLAHNLGEALDDLELPADSSPAGGGHEQRHEQVWVTSSLKLDLHDVTVRLEPEHGVASLACVNFIKSRLLVETYSDLSQDVDLVSQEILVSDTRYANEPANRRGNVFSHIVQPMAEHRHSVQAEVHARKRGDSSAYTILVNNMRLMAILDWWEAVNQFIMQPPAPSADADQTRFDEAASQARVPSTPHTRNMSGRHSSSDSEGQMELKLNVTDSQLVLVEDASVWDTNAVILRSTTVITYRLSDPLKPVSCELNELEVFSCVLGLEEETALSIVDPAALHVALHADHVLHVAMGTLNLRLSYHDMRMFAAMLHSLPAQARAALSGKLVPSATEEDAPANSEHMRAGGGAAPGLGGAAGSSAGAWAVYAPRWLRAAPPPDPPTPPPPAKSSIWPLKAVQVNAECITLCVIDDCLDSDVPLLEVSLAELKVEQDLRKVEEGLEDPLLVSTPAGPPPSALPGSAKPKAGAVQPVGGAGGGRLAAVLSADYYNRTLSGWEPVLEPWRFETTWENTLTSELSLGRVQVEIRSSDTLHANVTSALMELVQLVRANWTADYYAPQSVNTAEQSPKGSPAGHRRRSPFVPYALRNHTGHRLWFTTLLTTADVLCESTTWSGPDDSWVPVRAGDTEPFSFGARRSRARHVHAHPAHAHDAPATLHQLALRLDGWSPPDPVCVDRVGVYFRHITHAKTGAEARIVLEVCLEGSARKLVTVRSALLLRNTLPHTVEVRVDYAPPTAQWSGSGVRVAQVEPGAAWAAPLAADPGALWTRPLLRPAAPAGGMAAVTAPPPAAVPAPAPIDWRASPAQRALLHYECRAPPDHVYRFCCSIVRERFPQERGPPIAGHTLTLVPALRLENLLPTELHYRCATAPPGAAGGSVVGGVAGALPSGHTRPFHEVNVEDGVELCVKLEGFGWSSALSVGGGGGAGAFTARVKLRDSRQRRLYLNARVTHTNTDGVKVSVSAAYWLVNRTGLPLVFRAEGAASEAAGQGPEHELARGVTPLLFSFASADGGPTLAARLGKGRAANPEWCSPFGLGPGVVVKRLACHGAGGAEGEEREYTVGVSVRAGRGRYRHTNIVTLTPRYQLHNNSSHRLQFAQHCTATTLSDPGAQATHVSAVPGCYLPWHWPRPERPRLLCVRLLDDNSEPLTAWSGGARVDEHRTLHLACRDCSGSAVGGGTSGYLFLRVEVVSEGASLFVVLTDAECAPPPIRIDNYAPVSIMFHQVGCSEESVVGAHGRSRWALPEPEGSRAVVVRAPGGTRTTLQLDALQAAPQRLFYQNFIYVAFTSGSRSEDNTGKSVPESEDILVLEVPLGSTKVILGKKRYGDRSQLWRRGPNEQLIHEGSSPPQPTDALLADEQTISPHAMVLDIEEAAPRPGVASALVVRRADVRRASTQAWRLVAPGGSLRRMACAHANLCVRPAPPAGLVPGNRVVLTLPSPEPRGAEQAVSWHTLRPGSGRLDVSLRAAGPTRVLCVHDTHSPESEDDMDSSRPGGPRREWGVSLALGGLGVSLVGRAPPAELVHAVFAGLALDLAIGENISLALAVRHMQFDNQLLGTPSPVLLYCLPERAGGSAVPALHAALEVVGGRQRRYNAVFFRHIVVALRPLAIRLEERLILQLWWWAAGSEEQGALEGADEAEHEVRRLQAHTDALQATRYYCGLIKLIPSQIRLSMMTANKLEGRLATLKKRLGLTLIKFEDACVELEPFVRAHAFDTAEHLARHALKHFKDELKWQAAKILGSVDFLGNPLGFVADVSEGVTGLLLEGNVGALLKNVTHGISNSAAKVTESLGDGLERVVSDEAHEETRRRIRSAAAGAHLAAGFRGLGLGILGGMTSLVKHSYEGAAAEGLPGFLAGVGKGLVGTVTKPVIGVLDLAAETASALRDTSRRSDKWVPMRMRPPRCVAGAGGLLPRYCAGQAAGAGLLHALNRNDYAERFLAYRIVRDHPHDIRALLSDTYLRIFTCKHGAPQVVMETHLSNLVSCATVSIDGAHYVELGVRGGGAAGAAGAEGVRRPRVQCDSRELAAWVARHAAYARQLYYEHSHTLLENTDT</sequence>
<dbReference type="InterPro" id="IPR056747">
    <property type="entry name" value="VPS13-like_M"/>
</dbReference>
<dbReference type="Pfam" id="PF25033">
    <property type="entry name" value="VPS13_M"/>
    <property type="match status" value="1"/>
</dbReference>
<evidence type="ECO:0000256" key="3">
    <source>
        <dbReference type="ARBA" id="ARBA00023055"/>
    </source>
</evidence>
<reference evidence="8 9" key="1">
    <citation type="submission" date="2024-06" db="EMBL/GenBank/DDBJ databases">
        <title>A chromosome-level genome assembly of beet webworm, Loxostege sticticalis.</title>
        <authorList>
            <person name="Zhang Y."/>
        </authorList>
    </citation>
    <scope>NUCLEOTIDE SEQUENCE [LARGE SCALE GENOMIC DNA]</scope>
    <source>
        <strain evidence="8">AQ028</strain>
        <tissue evidence="8">Male pupae</tissue>
    </source>
</reference>
<dbReference type="PANTHER" id="PTHR16166:SF141">
    <property type="entry name" value="INTERMEMBRANE LIPID TRANSFER PROTEIN VPS13D"/>
    <property type="match status" value="1"/>
</dbReference>
<feature type="compositionally biased region" description="Low complexity" evidence="4">
    <location>
        <begin position="1597"/>
        <end position="1609"/>
    </location>
</feature>
<feature type="domain" description="VPS13-like middle region" evidence="6">
    <location>
        <begin position="1971"/>
        <end position="2602"/>
    </location>
</feature>
<feature type="domain" description="Chorein N-terminal" evidence="5">
    <location>
        <begin position="1"/>
        <end position="863"/>
    </location>
</feature>
<dbReference type="Proteomes" id="UP001549921">
    <property type="component" value="Unassembled WGS sequence"/>
</dbReference>
<dbReference type="Pfam" id="PF25036">
    <property type="entry name" value="VPS13_VAB"/>
    <property type="match status" value="1"/>
</dbReference>
<evidence type="ECO:0000256" key="2">
    <source>
        <dbReference type="ARBA" id="ARBA00022448"/>
    </source>
</evidence>
<dbReference type="InterPro" id="IPR026847">
    <property type="entry name" value="VPS13"/>
</dbReference>
<evidence type="ECO:0000259" key="7">
    <source>
        <dbReference type="Pfam" id="PF25036"/>
    </source>
</evidence>
<evidence type="ECO:0000313" key="8">
    <source>
        <dbReference type="EMBL" id="KAL0841669.1"/>
    </source>
</evidence>
<evidence type="ECO:0000259" key="6">
    <source>
        <dbReference type="Pfam" id="PF25033"/>
    </source>
</evidence>
<dbReference type="PANTHER" id="PTHR16166">
    <property type="entry name" value="VACUOLAR PROTEIN SORTING-ASSOCIATED PROTEIN VPS13"/>
    <property type="match status" value="1"/>
</dbReference>
<dbReference type="InterPro" id="IPR009543">
    <property type="entry name" value="VPS13_VAB"/>
</dbReference>
<evidence type="ECO:0000256" key="4">
    <source>
        <dbReference type="SAM" id="MobiDB-lite"/>
    </source>
</evidence>
<feature type="compositionally biased region" description="Low complexity" evidence="4">
    <location>
        <begin position="984"/>
        <end position="997"/>
    </location>
</feature>
<feature type="region of interest" description="Disordered" evidence="4">
    <location>
        <begin position="3647"/>
        <end position="3666"/>
    </location>
</feature>
<feature type="compositionally biased region" description="Acidic residues" evidence="4">
    <location>
        <begin position="875"/>
        <end position="885"/>
    </location>
</feature>
<dbReference type="EMBL" id="JBEDNZ010000005">
    <property type="protein sequence ID" value="KAL0841669.1"/>
    <property type="molecule type" value="Genomic_DNA"/>
</dbReference>
<evidence type="ECO:0008006" key="10">
    <source>
        <dbReference type="Google" id="ProtNLM"/>
    </source>
</evidence>
<feature type="region of interest" description="Disordered" evidence="4">
    <location>
        <begin position="1846"/>
        <end position="1883"/>
    </location>
</feature>
<gene>
    <name evidence="8" type="ORF">ABMA28_013946</name>
</gene>
<name>A0ABD0TEZ9_LOXSC</name>
<feature type="region of interest" description="Disordered" evidence="4">
    <location>
        <begin position="870"/>
        <end position="889"/>
    </location>
</feature>
<evidence type="ECO:0000256" key="1">
    <source>
        <dbReference type="ARBA" id="ARBA00006545"/>
    </source>
</evidence>
<comment type="similarity">
    <text evidence="1">Belongs to the VPS13 family.</text>
</comment>
<accession>A0ABD0TEZ9</accession>
<organism evidence="8 9">
    <name type="scientific">Loxostege sticticalis</name>
    <name type="common">Beet webworm moth</name>
    <dbReference type="NCBI Taxonomy" id="481309"/>
    <lineage>
        <taxon>Eukaryota</taxon>
        <taxon>Metazoa</taxon>
        <taxon>Ecdysozoa</taxon>
        <taxon>Arthropoda</taxon>
        <taxon>Hexapoda</taxon>
        <taxon>Insecta</taxon>
        <taxon>Pterygota</taxon>
        <taxon>Neoptera</taxon>
        <taxon>Endopterygota</taxon>
        <taxon>Lepidoptera</taxon>
        <taxon>Glossata</taxon>
        <taxon>Ditrysia</taxon>
        <taxon>Pyraloidea</taxon>
        <taxon>Crambidae</taxon>
        <taxon>Pyraustinae</taxon>
        <taxon>Loxostege</taxon>
    </lineage>
</organism>
<dbReference type="Pfam" id="PF12624">
    <property type="entry name" value="VPS13_N"/>
    <property type="match status" value="1"/>
</dbReference>